<evidence type="ECO:0000256" key="1">
    <source>
        <dbReference type="ARBA" id="ARBA00004834"/>
    </source>
</evidence>
<feature type="active site" description="Proton acceptor" evidence="6">
    <location>
        <position position="40"/>
    </location>
</feature>
<dbReference type="EC" id="3.2.1.55" evidence="5"/>
<feature type="active site" description="Proton donor" evidence="6">
    <location>
        <position position="219"/>
    </location>
</feature>
<feature type="binding site" evidence="7">
    <location>
        <begin position="178"/>
        <end position="180"/>
    </location>
    <ligand>
        <name>substrate</name>
    </ligand>
</feature>
<name>A0A4R6FP50_9SPHN</name>
<gene>
    <name evidence="10" type="ORF">EV664_10536</name>
</gene>
<protein>
    <recommendedName>
        <fullName evidence="5">Extracellular exo-alpha-(1-&gt;5)-L-arabinofuranosidase</fullName>
        <ecNumber evidence="5">3.2.1.55</ecNumber>
    </recommendedName>
</protein>
<keyword evidence="4 5" id="KW-0326">Glycosidase</keyword>
<feature type="chain" id="PRO_5020946124" description="Extracellular exo-alpha-(1-&gt;5)-L-arabinofuranosidase" evidence="9">
    <location>
        <begin position="24"/>
        <end position="338"/>
    </location>
</feature>
<sequence length="338" mass="37274">MGPILPWLAMFAAQGAVAGNAEAAPTLNERLTGDLVPTHDPVIAREGDTYRVFSTGHDTRLIETRSSSDLIHWVAGEPLFRALPQWAKTAVPGAEGMWAPDIAFVNGRWRLYYSVSTFGSNRSAIGLFTSPTLDPKTGDYGWRDEGLVVRSSPDSDFNAIDPNFVIDREGRHWLALGSFWTGIKLFPVDPATGKLLDPAQKPYSLAKRPVPQGAPDPIEAPFIVSHGEYYYLFASYDYCCKGVNSTYYAVVGRSREITGPYLGKDGSAMLEGGGTVFLRADLNERQRFRGPGHTGWLKDADGREYVVYHAYDREKQGAPALRIAPIHWTADGWPVADY</sequence>
<dbReference type="Pfam" id="PF04616">
    <property type="entry name" value="Glyco_hydro_43"/>
    <property type="match status" value="1"/>
</dbReference>
<evidence type="ECO:0000256" key="9">
    <source>
        <dbReference type="SAM" id="SignalP"/>
    </source>
</evidence>
<dbReference type="GO" id="GO:0046556">
    <property type="term" value="F:alpha-L-arabinofuranosidase activity"/>
    <property type="evidence" value="ECO:0007669"/>
    <property type="project" value="UniProtKB-EC"/>
</dbReference>
<dbReference type="EMBL" id="SNWD01000005">
    <property type="protein sequence ID" value="TDN82840.1"/>
    <property type="molecule type" value="Genomic_DNA"/>
</dbReference>
<dbReference type="CDD" id="cd08998">
    <property type="entry name" value="GH43_Arb43a-like"/>
    <property type="match status" value="1"/>
</dbReference>
<evidence type="ECO:0000256" key="4">
    <source>
        <dbReference type="ARBA" id="ARBA00023295"/>
    </source>
</evidence>
<dbReference type="InterPro" id="IPR023296">
    <property type="entry name" value="Glyco_hydro_beta-prop_sf"/>
</dbReference>
<evidence type="ECO:0000256" key="8">
    <source>
        <dbReference type="PIRSR" id="PIRSR026534-3"/>
    </source>
</evidence>
<proteinExistence type="inferred from homology"/>
<evidence type="ECO:0000256" key="7">
    <source>
        <dbReference type="PIRSR" id="PIRSR026534-2"/>
    </source>
</evidence>
<dbReference type="PANTHER" id="PTHR43301">
    <property type="entry name" value="ARABINAN ENDO-1,5-ALPHA-L-ARABINOSIDASE"/>
    <property type="match status" value="1"/>
</dbReference>
<feature type="site" description="Important for catalytic activity, responsible for pKa modulation of the active site Glu and correct orientation of both the proton donor and substrate" evidence="8">
    <location>
        <position position="161"/>
    </location>
</feature>
<keyword evidence="3 5" id="KW-0378">Hydrolase</keyword>
<feature type="binding site" evidence="7">
    <location>
        <position position="119"/>
    </location>
    <ligand>
        <name>substrate</name>
    </ligand>
</feature>
<dbReference type="Proteomes" id="UP000295493">
    <property type="component" value="Unassembled WGS sequence"/>
</dbReference>
<comment type="similarity">
    <text evidence="2 5">Belongs to the glycosyl hydrolase 43 family.</text>
</comment>
<dbReference type="GO" id="GO:0031222">
    <property type="term" value="P:arabinan catabolic process"/>
    <property type="evidence" value="ECO:0007669"/>
    <property type="project" value="UniProtKB-UniPathway"/>
</dbReference>
<feature type="signal peptide" evidence="9">
    <location>
        <begin position="1"/>
        <end position="23"/>
    </location>
</feature>
<dbReference type="PANTHER" id="PTHR43301:SF3">
    <property type="entry name" value="ARABINAN ENDO-1,5-ALPHA-L-ARABINOSIDASE A-RELATED"/>
    <property type="match status" value="1"/>
</dbReference>
<keyword evidence="11" id="KW-1185">Reference proteome</keyword>
<evidence type="ECO:0000313" key="10">
    <source>
        <dbReference type="EMBL" id="TDN82840.1"/>
    </source>
</evidence>
<evidence type="ECO:0000256" key="6">
    <source>
        <dbReference type="PIRSR" id="PIRSR026534-1"/>
    </source>
</evidence>
<evidence type="ECO:0000256" key="3">
    <source>
        <dbReference type="ARBA" id="ARBA00022801"/>
    </source>
</evidence>
<dbReference type="Gene3D" id="2.115.10.20">
    <property type="entry name" value="Glycosyl hydrolase domain, family 43"/>
    <property type="match status" value="1"/>
</dbReference>
<accession>A0A4R6FP50</accession>
<dbReference type="SUPFAM" id="SSF75005">
    <property type="entry name" value="Arabinanase/levansucrase/invertase"/>
    <property type="match status" value="1"/>
</dbReference>
<evidence type="ECO:0000313" key="11">
    <source>
        <dbReference type="Proteomes" id="UP000295493"/>
    </source>
</evidence>
<dbReference type="UniPathway" id="UPA00667"/>
<dbReference type="OrthoDB" id="9801455at2"/>
<comment type="caution">
    <text evidence="10">The sequence shown here is derived from an EMBL/GenBank/DDBJ whole genome shotgun (WGS) entry which is preliminary data.</text>
</comment>
<evidence type="ECO:0000256" key="2">
    <source>
        <dbReference type="ARBA" id="ARBA00009865"/>
    </source>
</evidence>
<reference evidence="10 11" key="1">
    <citation type="submission" date="2019-03" db="EMBL/GenBank/DDBJ databases">
        <title>Genomic Encyclopedia of Type Strains, Phase IV (KMG-IV): sequencing the most valuable type-strain genomes for metagenomic binning, comparative biology and taxonomic classification.</title>
        <authorList>
            <person name="Goeker M."/>
        </authorList>
    </citation>
    <scope>NUCLEOTIDE SEQUENCE [LARGE SCALE GENOMIC DNA]</scope>
    <source>
        <strain evidence="10 11">DSM 25059</strain>
    </source>
</reference>
<dbReference type="InterPro" id="IPR016840">
    <property type="entry name" value="Glyco_hydro_43_endo_a_Ara-ase"/>
</dbReference>
<evidence type="ECO:0000256" key="5">
    <source>
        <dbReference type="PIRNR" id="PIRNR026534"/>
    </source>
</evidence>
<feature type="site" description="Important for substrate recognition" evidence="8">
    <location>
        <position position="293"/>
    </location>
</feature>
<dbReference type="InterPro" id="IPR050727">
    <property type="entry name" value="GH43_arabinanases"/>
</dbReference>
<feature type="binding site" evidence="7">
    <location>
        <begin position="158"/>
        <end position="161"/>
    </location>
    <ligand>
        <name>substrate</name>
    </ligand>
</feature>
<comment type="catalytic activity">
    <reaction evidence="5">
        <text>Hydrolysis of terminal non-reducing alpha-L-arabinofuranoside residues in alpha-L-arabinosides.</text>
        <dbReference type="EC" id="3.2.1.55"/>
    </reaction>
</comment>
<feature type="binding site" evidence="7">
    <location>
        <position position="40"/>
    </location>
    <ligand>
        <name>substrate</name>
    </ligand>
</feature>
<keyword evidence="9" id="KW-0732">Signal</keyword>
<dbReference type="AlphaFoldDB" id="A0A4R6FP50"/>
<dbReference type="InterPro" id="IPR006710">
    <property type="entry name" value="Glyco_hydro_43"/>
</dbReference>
<comment type="pathway">
    <text evidence="1 5">Glycan metabolism; L-arabinan degradation.</text>
</comment>
<dbReference type="PIRSF" id="PIRSF026534">
    <property type="entry name" value="Endo_alpha-L-arabinosidase"/>
    <property type="match status" value="1"/>
</dbReference>
<dbReference type="GO" id="GO:0046558">
    <property type="term" value="F:arabinan endo-1,5-alpha-L-arabinosidase activity"/>
    <property type="evidence" value="ECO:0007669"/>
    <property type="project" value="InterPro"/>
</dbReference>
<organism evidence="10 11">
    <name type="scientific">Stakelama pacifica</name>
    <dbReference type="NCBI Taxonomy" id="517720"/>
    <lineage>
        <taxon>Bacteria</taxon>
        <taxon>Pseudomonadati</taxon>
        <taxon>Pseudomonadota</taxon>
        <taxon>Alphaproteobacteria</taxon>
        <taxon>Sphingomonadales</taxon>
        <taxon>Sphingomonadaceae</taxon>
        <taxon>Stakelama</taxon>
    </lineage>
</organism>